<evidence type="ECO:0000313" key="1">
    <source>
        <dbReference type="EMBL" id="MPC82416.1"/>
    </source>
</evidence>
<protein>
    <submittedName>
        <fullName evidence="1">Uncharacterized protein</fullName>
    </submittedName>
</protein>
<reference evidence="1 2" key="1">
    <citation type="submission" date="2019-05" db="EMBL/GenBank/DDBJ databases">
        <title>Another draft genome of Portunus trituberculatus and its Hox gene families provides insights of decapod evolution.</title>
        <authorList>
            <person name="Jeong J.-H."/>
            <person name="Song I."/>
            <person name="Kim S."/>
            <person name="Choi T."/>
            <person name="Kim D."/>
            <person name="Ryu S."/>
            <person name="Kim W."/>
        </authorList>
    </citation>
    <scope>NUCLEOTIDE SEQUENCE [LARGE SCALE GENOMIC DNA]</scope>
    <source>
        <tissue evidence="1">Muscle</tissue>
    </source>
</reference>
<dbReference type="Proteomes" id="UP000324222">
    <property type="component" value="Unassembled WGS sequence"/>
</dbReference>
<evidence type="ECO:0000313" key="2">
    <source>
        <dbReference type="Proteomes" id="UP000324222"/>
    </source>
</evidence>
<sequence length="92" mass="10602">MVVSVLGGGMEEYGRVQQVSRKLLSFPPRPTASVWYTLRGTAGNVRREMLFWLVAVKVKAERVFPGRRILAKHRRPCWLRSRSNGSERTFAR</sequence>
<proteinExistence type="predicted"/>
<name>A0A5B7IKT6_PORTR</name>
<accession>A0A5B7IKT6</accession>
<keyword evidence="2" id="KW-1185">Reference proteome</keyword>
<dbReference type="AlphaFoldDB" id="A0A5B7IKT6"/>
<gene>
    <name evidence="1" type="ORF">E2C01_077084</name>
</gene>
<organism evidence="1 2">
    <name type="scientific">Portunus trituberculatus</name>
    <name type="common">Swimming crab</name>
    <name type="synonym">Neptunus trituberculatus</name>
    <dbReference type="NCBI Taxonomy" id="210409"/>
    <lineage>
        <taxon>Eukaryota</taxon>
        <taxon>Metazoa</taxon>
        <taxon>Ecdysozoa</taxon>
        <taxon>Arthropoda</taxon>
        <taxon>Crustacea</taxon>
        <taxon>Multicrustacea</taxon>
        <taxon>Malacostraca</taxon>
        <taxon>Eumalacostraca</taxon>
        <taxon>Eucarida</taxon>
        <taxon>Decapoda</taxon>
        <taxon>Pleocyemata</taxon>
        <taxon>Brachyura</taxon>
        <taxon>Eubrachyura</taxon>
        <taxon>Portunoidea</taxon>
        <taxon>Portunidae</taxon>
        <taxon>Portuninae</taxon>
        <taxon>Portunus</taxon>
    </lineage>
</organism>
<comment type="caution">
    <text evidence="1">The sequence shown here is derived from an EMBL/GenBank/DDBJ whole genome shotgun (WGS) entry which is preliminary data.</text>
</comment>
<dbReference type="EMBL" id="VSRR010059730">
    <property type="protein sequence ID" value="MPC82416.1"/>
    <property type="molecule type" value="Genomic_DNA"/>
</dbReference>